<evidence type="ECO:0000256" key="1">
    <source>
        <dbReference type="ARBA" id="ARBA00006484"/>
    </source>
</evidence>
<name>A0A853DWB2_9MICO</name>
<dbReference type="InterPro" id="IPR036291">
    <property type="entry name" value="NAD(P)-bd_dom_sf"/>
</dbReference>
<comment type="similarity">
    <text evidence="1">Belongs to the short-chain dehydrogenases/reductases (SDR) family.</text>
</comment>
<keyword evidence="2" id="KW-0560">Oxidoreductase</keyword>
<dbReference type="RefSeq" id="WP_343064459.1">
    <property type="nucleotide sequence ID" value="NZ_BAAAHA010000006.1"/>
</dbReference>
<feature type="domain" description="Ketoreductase" evidence="3">
    <location>
        <begin position="10"/>
        <end position="195"/>
    </location>
</feature>
<dbReference type="AlphaFoldDB" id="A0A853DWB2"/>
<dbReference type="SMART" id="SM00822">
    <property type="entry name" value="PKS_KR"/>
    <property type="match status" value="1"/>
</dbReference>
<protein>
    <submittedName>
        <fullName evidence="4">NADP-dependent 3-hydroxy acid dehydrogenase YdfG</fullName>
    </submittedName>
</protein>
<dbReference type="PRINTS" id="PR00081">
    <property type="entry name" value="GDHRDH"/>
</dbReference>
<dbReference type="Proteomes" id="UP000521075">
    <property type="component" value="Unassembled WGS sequence"/>
</dbReference>
<gene>
    <name evidence="4" type="ORF">HNR14_002146</name>
</gene>
<dbReference type="Gene3D" id="3.40.50.720">
    <property type="entry name" value="NAD(P)-binding Rossmann-like Domain"/>
    <property type="match status" value="1"/>
</dbReference>
<dbReference type="PANTHER" id="PTHR43477:SF1">
    <property type="entry name" value="DIHYDROANTICAPSIN 7-DEHYDROGENASE"/>
    <property type="match status" value="1"/>
</dbReference>
<evidence type="ECO:0000313" key="4">
    <source>
        <dbReference type="EMBL" id="NYK10265.1"/>
    </source>
</evidence>
<dbReference type="PROSITE" id="PS00061">
    <property type="entry name" value="ADH_SHORT"/>
    <property type="match status" value="1"/>
</dbReference>
<organism evidence="4 5">
    <name type="scientific">Leifsonia naganoensis</name>
    <dbReference type="NCBI Taxonomy" id="150025"/>
    <lineage>
        <taxon>Bacteria</taxon>
        <taxon>Bacillati</taxon>
        <taxon>Actinomycetota</taxon>
        <taxon>Actinomycetes</taxon>
        <taxon>Micrococcales</taxon>
        <taxon>Microbacteriaceae</taxon>
        <taxon>Leifsonia</taxon>
    </lineage>
</organism>
<evidence type="ECO:0000259" key="3">
    <source>
        <dbReference type="SMART" id="SM00822"/>
    </source>
</evidence>
<comment type="caution">
    <text evidence="4">The sequence shown here is derived from an EMBL/GenBank/DDBJ whole genome shotgun (WGS) entry which is preliminary data.</text>
</comment>
<reference evidence="4 5" key="1">
    <citation type="submission" date="2020-07" db="EMBL/GenBank/DDBJ databases">
        <title>Sequencing the genomes of 1000 actinobacteria strains.</title>
        <authorList>
            <person name="Klenk H.-P."/>
        </authorList>
    </citation>
    <scope>NUCLEOTIDE SEQUENCE [LARGE SCALE GENOMIC DNA]</scope>
    <source>
        <strain evidence="4 5">DSM 15166</strain>
    </source>
</reference>
<dbReference type="InterPro" id="IPR051122">
    <property type="entry name" value="SDR_DHRS6-like"/>
</dbReference>
<dbReference type="GO" id="GO:0016491">
    <property type="term" value="F:oxidoreductase activity"/>
    <property type="evidence" value="ECO:0007669"/>
    <property type="project" value="UniProtKB-KW"/>
</dbReference>
<keyword evidence="5" id="KW-1185">Reference proteome</keyword>
<dbReference type="SUPFAM" id="SSF51735">
    <property type="entry name" value="NAD(P)-binding Rossmann-fold domains"/>
    <property type="match status" value="1"/>
</dbReference>
<evidence type="ECO:0000313" key="5">
    <source>
        <dbReference type="Proteomes" id="UP000521075"/>
    </source>
</evidence>
<dbReference type="InterPro" id="IPR020904">
    <property type="entry name" value="Sc_DH/Rdtase_CS"/>
</dbReference>
<dbReference type="Pfam" id="PF00106">
    <property type="entry name" value="adh_short"/>
    <property type="match status" value="1"/>
</dbReference>
<proteinExistence type="inferred from homology"/>
<evidence type="ECO:0000256" key="2">
    <source>
        <dbReference type="ARBA" id="ARBA00023002"/>
    </source>
</evidence>
<dbReference type="InterPro" id="IPR057326">
    <property type="entry name" value="KR_dom"/>
</dbReference>
<dbReference type="PANTHER" id="PTHR43477">
    <property type="entry name" value="DIHYDROANTICAPSIN 7-DEHYDROGENASE"/>
    <property type="match status" value="1"/>
</dbReference>
<dbReference type="InterPro" id="IPR002347">
    <property type="entry name" value="SDR_fam"/>
</dbReference>
<sequence length="227" mass="23494">MTDALPLHGRLVLIAGATSTSGEAVARALVTAGATVLAVGTREEALDALAAAVPGVDTRVCDLADRDAVAELAMRIHLKFGAVDGLIHLVGGWRGGGGLAGQTDEDWDFLERAFRTLRNTTRVFYDDLVASPAGRLAIVSSTAVDSPYAGGANYAAAKAAADAWTRAVAQGFRKEAPNAAAVVFVVKTLSGLEDQLADEIVRLWQSAPADLNGTRIALAANPARMDG</sequence>
<dbReference type="EMBL" id="JACCHJ010000001">
    <property type="protein sequence ID" value="NYK10265.1"/>
    <property type="molecule type" value="Genomic_DNA"/>
</dbReference>
<accession>A0A853DWB2</accession>